<protein>
    <submittedName>
        <fullName evidence="1">DUF4177 domain-containing protein</fullName>
    </submittedName>
</protein>
<comment type="caution">
    <text evidence="1">The sequence shown here is derived from an EMBL/GenBank/DDBJ whole genome shotgun (WGS) entry which is preliminary data.</text>
</comment>
<keyword evidence="2" id="KW-1185">Reference proteome</keyword>
<reference evidence="1 2" key="1">
    <citation type="submission" date="2021-08" db="EMBL/GenBank/DDBJ databases">
        <title>FDA dAtabase for Regulatory Grade micrObial Sequences (FDA-ARGOS): Supporting development and validation of Infectious Disease Dx tests.</title>
        <authorList>
            <person name="Sproer C."/>
            <person name="Gronow S."/>
            <person name="Severitt S."/>
            <person name="Schroder I."/>
            <person name="Tallon L."/>
            <person name="Sadzewicz L."/>
            <person name="Zhao X."/>
            <person name="Boylan J."/>
            <person name="Ott S."/>
            <person name="Bowen H."/>
            <person name="Vavikolanu K."/>
            <person name="Hazen T."/>
            <person name="Aluvathingal J."/>
            <person name="Nadendla S."/>
            <person name="Lowell S."/>
            <person name="Myers T."/>
            <person name="Yan Y."/>
            <person name="Sichtig H."/>
        </authorList>
    </citation>
    <scope>NUCLEOTIDE SEQUENCE [LARGE SCALE GENOMIC DNA]</scope>
    <source>
        <strain evidence="1 2">FDAARGOS_1460</strain>
    </source>
</reference>
<dbReference type="Pfam" id="PF13783">
    <property type="entry name" value="DUF4177"/>
    <property type="match status" value="1"/>
</dbReference>
<name>A0ABS7SXZ0_9FIRM</name>
<proteinExistence type="predicted"/>
<gene>
    <name evidence="1" type="ORF">K8P03_03470</name>
</gene>
<evidence type="ECO:0000313" key="1">
    <source>
        <dbReference type="EMBL" id="MBZ2386361.1"/>
    </source>
</evidence>
<dbReference type="RefSeq" id="WP_223418321.1">
    <property type="nucleotide sequence ID" value="NZ_JAIPME010000002.1"/>
</dbReference>
<dbReference type="Proteomes" id="UP000734271">
    <property type="component" value="Unassembled WGS sequence"/>
</dbReference>
<dbReference type="InterPro" id="IPR025234">
    <property type="entry name" value="YjzH-like"/>
</dbReference>
<accession>A0ABS7SXZ0</accession>
<dbReference type="EMBL" id="JAIPME010000002">
    <property type="protein sequence ID" value="MBZ2386361.1"/>
    <property type="molecule type" value="Genomic_DNA"/>
</dbReference>
<organism evidence="1 2">
    <name type="scientific">Anaerococcus murdochii</name>
    <dbReference type="NCBI Taxonomy" id="411577"/>
    <lineage>
        <taxon>Bacteria</taxon>
        <taxon>Bacillati</taxon>
        <taxon>Bacillota</taxon>
        <taxon>Tissierellia</taxon>
        <taxon>Tissierellales</taxon>
        <taxon>Peptoniphilaceae</taxon>
        <taxon>Anaerococcus</taxon>
    </lineage>
</organism>
<evidence type="ECO:0000313" key="2">
    <source>
        <dbReference type="Proteomes" id="UP000734271"/>
    </source>
</evidence>
<sequence>MFKYEFIDVVPEGSLKAGKTDTFEKCKEIINEKAKEGWELVQIVPVTNEKWSAYSFIKYTIIFKVNL</sequence>